<evidence type="ECO:0000313" key="5">
    <source>
        <dbReference type="EMBL" id="SDU79970.1"/>
    </source>
</evidence>
<keyword evidence="1" id="KW-0813">Transport</keyword>
<evidence type="ECO:0000256" key="2">
    <source>
        <dbReference type="ARBA" id="ARBA00022741"/>
    </source>
</evidence>
<dbReference type="GO" id="GO:0016887">
    <property type="term" value="F:ATP hydrolysis activity"/>
    <property type="evidence" value="ECO:0007669"/>
    <property type="project" value="InterPro"/>
</dbReference>
<dbReference type="GO" id="GO:0005524">
    <property type="term" value="F:ATP binding"/>
    <property type="evidence" value="ECO:0007669"/>
    <property type="project" value="UniProtKB-KW"/>
</dbReference>
<dbReference type="InterPro" id="IPR027417">
    <property type="entry name" value="P-loop_NTPase"/>
</dbReference>
<dbReference type="RefSeq" id="WP_091280707.1">
    <property type="nucleotide sequence ID" value="NZ_JABAPH010000011.1"/>
</dbReference>
<dbReference type="GeneID" id="65344794"/>
<evidence type="ECO:0000256" key="3">
    <source>
        <dbReference type="ARBA" id="ARBA00022840"/>
    </source>
</evidence>
<dbReference type="AlphaFoldDB" id="A0A1H2LG29"/>
<dbReference type="SUPFAM" id="SSF52540">
    <property type="entry name" value="P-loop containing nucleoside triphosphate hydrolases"/>
    <property type="match status" value="1"/>
</dbReference>
<dbReference type="OrthoDB" id="9804819at2"/>
<evidence type="ECO:0000256" key="1">
    <source>
        <dbReference type="ARBA" id="ARBA00022448"/>
    </source>
</evidence>
<reference evidence="6" key="1">
    <citation type="submission" date="2016-10" db="EMBL/GenBank/DDBJ databases">
        <authorList>
            <person name="Varghese N."/>
            <person name="Submissions S."/>
        </authorList>
    </citation>
    <scope>NUCLEOTIDE SEQUENCE [LARGE SCALE GENOMIC DNA]</scope>
    <source>
        <strain evidence="6">DSM 10002</strain>
    </source>
</reference>
<dbReference type="PANTHER" id="PTHR42939">
    <property type="entry name" value="ABC TRANSPORTER ATP-BINDING PROTEIN ALBC-RELATED"/>
    <property type="match status" value="1"/>
</dbReference>
<dbReference type="Gene3D" id="3.40.50.300">
    <property type="entry name" value="P-loop containing nucleotide triphosphate hydrolases"/>
    <property type="match status" value="1"/>
</dbReference>
<evidence type="ECO:0000259" key="4">
    <source>
        <dbReference type="PROSITE" id="PS50893"/>
    </source>
</evidence>
<name>A0A1H2LG29_9ACTO</name>
<organism evidence="5 6">
    <name type="scientific">Arcanobacterium phocae</name>
    <dbReference type="NCBI Taxonomy" id="131112"/>
    <lineage>
        <taxon>Bacteria</taxon>
        <taxon>Bacillati</taxon>
        <taxon>Actinomycetota</taxon>
        <taxon>Actinomycetes</taxon>
        <taxon>Actinomycetales</taxon>
        <taxon>Actinomycetaceae</taxon>
        <taxon>Arcanobacterium</taxon>
    </lineage>
</organism>
<dbReference type="PROSITE" id="PS50893">
    <property type="entry name" value="ABC_TRANSPORTER_2"/>
    <property type="match status" value="1"/>
</dbReference>
<protein>
    <submittedName>
        <fullName evidence="5">ABC-2 type transport system ATP-binding protein</fullName>
    </submittedName>
</protein>
<feature type="domain" description="ABC transporter" evidence="4">
    <location>
        <begin position="8"/>
        <end position="230"/>
    </location>
</feature>
<accession>A0A1H2LG29</accession>
<dbReference type="EMBL" id="LT629804">
    <property type="protein sequence ID" value="SDU79970.1"/>
    <property type="molecule type" value="Genomic_DNA"/>
</dbReference>
<sequence length="235" mass="26115">MEHSNPLIQISHVTKKFGRNRAINDLSLDLTGGKITGLIGNNGSGKTTLFKILAGVLSDWDGSVTINGHKPGIHTKPHVAFLPATGFLNQTLTIPQAIDLYQRFFADFDAHKAHDMMEFFQLPFNRTLKEMSKGMGEKVQISLVMARKAHVYLLDEPISGVDPATRATILEGILRNFDDDALLFISTHLVADVEPILDDVVILNNGKLVCYDLIDDLREQYNMSLDQICRKGTLL</sequence>
<dbReference type="InterPro" id="IPR003439">
    <property type="entry name" value="ABC_transporter-like_ATP-bd"/>
</dbReference>
<dbReference type="Proteomes" id="UP000214355">
    <property type="component" value="Chromosome I"/>
</dbReference>
<dbReference type="InterPro" id="IPR051782">
    <property type="entry name" value="ABC_Transporter_VariousFunc"/>
</dbReference>
<dbReference type="PANTHER" id="PTHR42939:SF1">
    <property type="entry name" value="ABC TRANSPORTER ATP-BINDING PROTEIN ALBC-RELATED"/>
    <property type="match status" value="1"/>
</dbReference>
<dbReference type="Pfam" id="PF00005">
    <property type="entry name" value="ABC_tran"/>
    <property type="match status" value="1"/>
</dbReference>
<dbReference type="CDD" id="cd03230">
    <property type="entry name" value="ABC_DR_subfamily_A"/>
    <property type="match status" value="1"/>
</dbReference>
<dbReference type="SMART" id="SM00382">
    <property type="entry name" value="AAA"/>
    <property type="match status" value="1"/>
</dbReference>
<evidence type="ECO:0000313" key="6">
    <source>
        <dbReference type="Proteomes" id="UP000214355"/>
    </source>
</evidence>
<proteinExistence type="predicted"/>
<keyword evidence="2" id="KW-0547">Nucleotide-binding</keyword>
<dbReference type="STRING" id="131112.SAMN04489737_1056"/>
<keyword evidence="6" id="KW-1185">Reference proteome</keyword>
<dbReference type="InterPro" id="IPR003593">
    <property type="entry name" value="AAA+_ATPase"/>
</dbReference>
<gene>
    <name evidence="5" type="ORF">SAMN04489737_1056</name>
</gene>
<keyword evidence="3 5" id="KW-0067">ATP-binding</keyword>